<reference evidence="3" key="1">
    <citation type="submission" date="2023-06" db="EMBL/GenBank/DDBJ databases">
        <title>Genomic analysis of the entomopathogenic nematode Steinernema hermaphroditum.</title>
        <authorList>
            <person name="Schwarz E.M."/>
            <person name="Heppert J.K."/>
            <person name="Baniya A."/>
            <person name="Schwartz H.T."/>
            <person name="Tan C.-H."/>
            <person name="Antoshechkin I."/>
            <person name="Sternberg P.W."/>
            <person name="Goodrich-Blair H."/>
            <person name="Dillman A.R."/>
        </authorList>
    </citation>
    <scope>NUCLEOTIDE SEQUENCE</scope>
    <source>
        <strain evidence="3">PS9179</strain>
        <tissue evidence="3">Whole animal</tissue>
    </source>
</reference>
<organism evidence="3 4">
    <name type="scientific">Steinernema hermaphroditum</name>
    <dbReference type="NCBI Taxonomy" id="289476"/>
    <lineage>
        <taxon>Eukaryota</taxon>
        <taxon>Metazoa</taxon>
        <taxon>Ecdysozoa</taxon>
        <taxon>Nematoda</taxon>
        <taxon>Chromadorea</taxon>
        <taxon>Rhabditida</taxon>
        <taxon>Tylenchina</taxon>
        <taxon>Panagrolaimomorpha</taxon>
        <taxon>Strongyloidoidea</taxon>
        <taxon>Steinernematidae</taxon>
        <taxon>Steinernema</taxon>
    </lineage>
</organism>
<protein>
    <recommendedName>
        <fullName evidence="2">HORMA domain-containing protein</fullName>
    </recommendedName>
</protein>
<dbReference type="EMBL" id="JAUCMV010000001">
    <property type="protein sequence ID" value="KAK0422247.1"/>
    <property type="molecule type" value="Genomic_DNA"/>
</dbReference>
<feature type="compositionally biased region" description="Basic residues" evidence="1">
    <location>
        <begin position="1"/>
        <end position="19"/>
    </location>
</feature>
<evidence type="ECO:0000259" key="2">
    <source>
        <dbReference type="PROSITE" id="PS50815"/>
    </source>
</evidence>
<dbReference type="Gene3D" id="3.30.900.10">
    <property type="entry name" value="HORMA domain"/>
    <property type="match status" value="1"/>
</dbReference>
<dbReference type="GO" id="GO:0016035">
    <property type="term" value="C:zeta DNA polymerase complex"/>
    <property type="evidence" value="ECO:0007669"/>
    <property type="project" value="TreeGrafter"/>
</dbReference>
<feature type="domain" description="HORMA" evidence="2">
    <location>
        <begin position="40"/>
        <end position="231"/>
    </location>
</feature>
<dbReference type="InterPro" id="IPR045091">
    <property type="entry name" value="Mad2-like"/>
</dbReference>
<dbReference type="AlphaFoldDB" id="A0AA39IFP9"/>
<dbReference type="SUPFAM" id="SSF56019">
    <property type="entry name" value="The spindle assembly checkpoint protein mad2"/>
    <property type="match status" value="1"/>
</dbReference>
<accession>A0AA39IFP9</accession>
<dbReference type="PANTHER" id="PTHR11842:SF10">
    <property type="entry name" value="MITOTIC SPINDLE ASSEMBLY CHECKPOINT PROTEIN MAD2B"/>
    <property type="match status" value="1"/>
</dbReference>
<evidence type="ECO:0000313" key="4">
    <source>
        <dbReference type="Proteomes" id="UP001175271"/>
    </source>
</evidence>
<sequence length="250" mass="29342">MPRGKGRGRGRGWGRPRARKQVERNEDDIDIGKLPRDHTKEFAKIVCAFLRDLSHTFVYKYGGYEPDEFHEETAFKEHTVMVCEDEELIEYIETTLRSVNRWLEYQKLEGFAVALVNNNETVAYSYQINFFKPEVKVKKKIADFLVYITDLRKKFFEILNKIRYSKRPADADDRSLHFRILCKLIPETTIAHRPSEYAWEKVENMTETSDSLLLPLGTRIDNPIVQADMYGKHCKATKEEEAEYSEDDSD</sequence>
<keyword evidence="4" id="KW-1185">Reference proteome</keyword>
<comment type="caution">
    <text evidence="3">The sequence shown here is derived from an EMBL/GenBank/DDBJ whole genome shotgun (WGS) entry which is preliminary data.</text>
</comment>
<dbReference type="InterPro" id="IPR003511">
    <property type="entry name" value="HORMA_dom"/>
</dbReference>
<dbReference type="PROSITE" id="PS50815">
    <property type="entry name" value="HORMA"/>
    <property type="match status" value="1"/>
</dbReference>
<evidence type="ECO:0000256" key="1">
    <source>
        <dbReference type="SAM" id="MobiDB-lite"/>
    </source>
</evidence>
<evidence type="ECO:0000313" key="3">
    <source>
        <dbReference type="EMBL" id="KAK0422247.1"/>
    </source>
</evidence>
<gene>
    <name evidence="3" type="ORF">QR680_007461</name>
</gene>
<dbReference type="Proteomes" id="UP001175271">
    <property type="component" value="Unassembled WGS sequence"/>
</dbReference>
<dbReference type="PANTHER" id="PTHR11842">
    <property type="entry name" value="MITOTIC SPINDLE ASSEMBLY CHECKPOINT PROTEIN MAD2"/>
    <property type="match status" value="1"/>
</dbReference>
<dbReference type="InterPro" id="IPR036570">
    <property type="entry name" value="HORMA_dom_sf"/>
</dbReference>
<proteinExistence type="predicted"/>
<name>A0AA39IFP9_9BILA</name>
<feature type="region of interest" description="Disordered" evidence="1">
    <location>
        <begin position="1"/>
        <end position="26"/>
    </location>
</feature>